<dbReference type="PANTHER" id="PTHR10744">
    <property type="entry name" value="40S RIBOSOMAL PROTEIN S11 FAMILY MEMBER"/>
    <property type="match status" value="1"/>
</dbReference>
<keyword evidence="3 6" id="KW-0694">RNA-binding</keyword>
<name>G9WXP8_9FIRM</name>
<dbReference type="InterPro" id="IPR019979">
    <property type="entry name" value="Ribosomal_uS17_CS"/>
</dbReference>
<comment type="similarity">
    <text evidence="1 6 7">Belongs to the universal ribosomal protein uS17 family.</text>
</comment>
<dbReference type="GO" id="GO:0022627">
    <property type="term" value="C:cytosolic small ribosomal subunit"/>
    <property type="evidence" value="ECO:0007669"/>
    <property type="project" value="UniProtKB-UniRule"/>
</dbReference>
<evidence type="ECO:0000256" key="7">
    <source>
        <dbReference type="RuleBase" id="RU003872"/>
    </source>
</evidence>
<evidence type="ECO:0000256" key="4">
    <source>
        <dbReference type="ARBA" id="ARBA00022980"/>
    </source>
</evidence>
<dbReference type="OrthoDB" id="9811714at2"/>
<keyword evidence="4 6" id="KW-0689">Ribosomal protein</keyword>
<dbReference type="SUPFAM" id="SSF50249">
    <property type="entry name" value="Nucleic acid-binding proteins"/>
    <property type="match status" value="1"/>
</dbReference>
<reference evidence="9 11" key="2">
    <citation type="submission" date="2012-05" db="EMBL/GenBank/DDBJ databases">
        <title>The Genome Sequence of Eubacteriaceae bacterium CM2.</title>
        <authorList>
            <consortium name="The Broad Institute Genome Sequencing Platform"/>
            <person name="Earl A."/>
            <person name="Ward D."/>
            <person name="Feldgarden M."/>
            <person name="Gevers D."/>
            <person name="Sizova M."/>
            <person name="Hazen A."/>
            <person name="Epstein S."/>
            <person name="Walker B."/>
            <person name="Young S.K."/>
            <person name="Zeng Q."/>
            <person name="Gargeya S."/>
            <person name="Fitzgerald M."/>
            <person name="Haas B."/>
            <person name="Abouelleil A."/>
            <person name="Alvarado L."/>
            <person name="Arachchi H.M."/>
            <person name="Berlin A."/>
            <person name="Chapman S.B."/>
            <person name="Goldberg J."/>
            <person name="Griggs A."/>
            <person name="Gujja S."/>
            <person name="Hansen M."/>
            <person name="Howarth C."/>
            <person name="Imamovic A."/>
            <person name="Larimer J."/>
            <person name="McCowen C."/>
            <person name="Montmayeur A."/>
            <person name="Murphy C."/>
            <person name="Neiman D."/>
            <person name="Pearson M."/>
            <person name="Priest M."/>
            <person name="Roberts A."/>
            <person name="Saif S."/>
            <person name="Shea T."/>
            <person name="Sisk P."/>
            <person name="Sykes S."/>
            <person name="Wortman J."/>
            <person name="Nusbaum C."/>
            <person name="Birren B."/>
        </authorList>
    </citation>
    <scope>NUCLEOTIDE SEQUENCE [LARGE SCALE GENOMIC DNA]</scope>
    <source>
        <strain evidence="9 11">CM2</strain>
    </source>
</reference>
<evidence type="ECO:0000313" key="9">
    <source>
        <dbReference type="EMBL" id="EHL18295.1"/>
    </source>
</evidence>
<dbReference type="HOGENOM" id="CLU_073626_1_0_9"/>
<evidence type="ECO:0000256" key="2">
    <source>
        <dbReference type="ARBA" id="ARBA00022730"/>
    </source>
</evidence>
<dbReference type="NCBIfam" id="NF004123">
    <property type="entry name" value="PRK05610.1"/>
    <property type="match status" value="1"/>
</dbReference>
<dbReference type="AlphaFoldDB" id="G9WXP8"/>
<dbReference type="GO" id="GO:0003735">
    <property type="term" value="F:structural constituent of ribosome"/>
    <property type="evidence" value="ECO:0007669"/>
    <property type="project" value="UniProtKB-UniRule"/>
</dbReference>
<keyword evidence="2 6" id="KW-0699">rRNA-binding</keyword>
<dbReference type="GO" id="GO:0019843">
    <property type="term" value="F:rRNA binding"/>
    <property type="evidence" value="ECO:0007669"/>
    <property type="project" value="UniProtKB-UniRule"/>
</dbReference>
<dbReference type="Proteomes" id="UP000006437">
    <property type="component" value="Unassembled WGS sequence"/>
</dbReference>
<dbReference type="Gene3D" id="2.40.50.140">
    <property type="entry name" value="Nucleic acid-binding proteins"/>
    <property type="match status" value="1"/>
</dbReference>
<dbReference type="PATRIC" id="fig|796937.3.peg.140"/>
<dbReference type="Proteomes" id="UP000017818">
    <property type="component" value="Unassembled WGS sequence"/>
</dbReference>
<dbReference type="EMBL" id="AFZE01000001">
    <property type="protein sequence ID" value="EHL16895.1"/>
    <property type="molecule type" value="Genomic_DNA"/>
</dbReference>
<keyword evidence="5 6" id="KW-0687">Ribonucleoprotein</keyword>
<reference evidence="8 10" key="1">
    <citation type="submission" date="2011-08" db="EMBL/GenBank/DDBJ databases">
        <title>The Genome Sequence of Eubacteriaceae bacterium ACC19a.</title>
        <authorList>
            <consortium name="The Broad Institute Genome Sequencing Platform"/>
            <person name="Earl A."/>
            <person name="Ward D."/>
            <person name="Feldgarden M."/>
            <person name="Gevers D."/>
            <person name="Sizova M."/>
            <person name="Hazen A."/>
            <person name="Epstein S."/>
            <person name="Young S.K."/>
            <person name="Zeng Q."/>
            <person name="Gargeya S."/>
            <person name="Fitzgerald M."/>
            <person name="Haas B."/>
            <person name="Abouelleil A."/>
            <person name="Alvarado L."/>
            <person name="Arachchi H.M."/>
            <person name="Berlin A."/>
            <person name="Brown A."/>
            <person name="Chapman S.B."/>
            <person name="Chen Z."/>
            <person name="Dunbar C."/>
            <person name="Freedman E."/>
            <person name="Gearin G."/>
            <person name="Gellesch M."/>
            <person name="Goldberg J."/>
            <person name="Griggs A."/>
            <person name="Gujja S."/>
            <person name="Heiman D."/>
            <person name="Howarth C."/>
            <person name="Larson L."/>
            <person name="Lui A."/>
            <person name="MacDonald P.J.P."/>
            <person name="Montmayeur A."/>
            <person name="Murphy C."/>
            <person name="Neiman D."/>
            <person name="Pearson M."/>
            <person name="Priest M."/>
            <person name="Roberts A."/>
            <person name="Saif S."/>
            <person name="Shea T."/>
            <person name="Shenoy N."/>
            <person name="Sisk P."/>
            <person name="Stolte C."/>
            <person name="Sykes S."/>
            <person name="Wortman J."/>
            <person name="Nusbaum C."/>
            <person name="Birren B."/>
        </authorList>
    </citation>
    <scope>NUCLEOTIDE SEQUENCE [LARGE SCALE GENOMIC DNA]</scope>
    <source>
        <strain evidence="8 10">ACC19a</strain>
    </source>
</reference>
<dbReference type="GO" id="GO:0006412">
    <property type="term" value="P:translation"/>
    <property type="evidence" value="ECO:0007669"/>
    <property type="project" value="UniProtKB-UniRule"/>
</dbReference>
<sequence length="87" mass="10215">MMEKKKSRKFRIGYVTSDKMDKTVVVSIVELIRHPLYSKAVKRTKKFKAHDEQNACKIGDKVRIGETRPLSREKRWEVVQILEKAAQ</sequence>
<dbReference type="PROSITE" id="PS00056">
    <property type="entry name" value="RIBOSOMAL_S17"/>
    <property type="match status" value="1"/>
</dbReference>
<evidence type="ECO:0000256" key="6">
    <source>
        <dbReference type="HAMAP-Rule" id="MF_01345"/>
    </source>
</evidence>
<dbReference type="HAMAP" id="MF_01345_B">
    <property type="entry name" value="Ribosomal_uS17_B"/>
    <property type="match status" value="1"/>
</dbReference>
<evidence type="ECO:0000313" key="11">
    <source>
        <dbReference type="Proteomes" id="UP000017818"/>
    </source>
</evidence>
<comment type="caution">
    <text evidence="8">The sequence shown here is derived from an EMBL/GenBank/DDBJ whole genome shotgun (WGS) entry which is preliminary data.</text>
</comment>
<dbReference type="Pfam" id="PF00366">
    <property type="entry name" value="Ribosomal_S17"/>
    <property type="match status" value="1"/>
</dbReference>
<comment type="subunit">
    <text evidence="6">Part of the 30S ribosomal subunit.</text>
</comment>
<dbReference type="NCBIfam" id="TIGR03635">
    <property type="entry name" value="uS17_bact"/>
    <property type="match status" value="1"/>
</dbReference>
<comment type="function">
    <text evidence="6">One of the primary rRNA binding proteins, it binds specifically to the 5'-end of 16S ribosomal RNA.</text>
</comment>
<dbReference type="InterPro" id="IPR000266">
    <property type="entry name" value="Ribosomal_uS17"/>
</dbReference>
<evidence type="ECO:0000256" key="3">
    <source>
        <dbReference type="ARBA" id="ARBA00022884"/>
    </source>
</evidence>
<evidence type="ECO:0000313" key="8">
    <source>
        <dbReference type="EMBL" id="EHL16895.1"/>
    </source>
</evidence>
<evidence type="ECO:0000313" key="10">
    <source>
        <dbReference type="Proteomes" id="UP000006437"/>
    </source>
</evidence>
<proteinExistence type="inferred from homology"/>
<accession>G9WXP8</accession>
<dbReference type="PANTHER" id="PTHR10744:SF1">
    <property type="entry name" value="SMALL RIBOSOMAL SUBUNIT PROTEIN US17M"/>
    <property type="match status" value="1"/>
</dbReference>
<gene>
    <name evidence="6" type="primary">rpsQ</name>
    <name evidence="8" type="ORF">HMPREF9629_00137</name>
    <name evidence="9" type="ORF">HMPREF9630_00020</name>
</gene>
<dbReference type="PRINTS" id="PR00973">
    <property type="entry name" value="RIBOSOMALS17"/>
</dbReference>
<evidence type="ECO:0000256" key="5">
    <source>
        <dbReference type="ARBA" id="ARBA00023274"/>
    </source>
</evidence>
<dbReference type="InterPro" id="IPR012340">
    <property type="entry name" value="NA-bd_OB-fold"/>
</dbReference>
<accession>V9HS85</accession>
<dbReference type="CDD" id="cd00364">
    <property type="entry name" value="Ribosomal_uS17"/>
    <property type="match status" value="1"/>
</dbReference>
<evidence type="ECO:0000256" key="1">
    <source>
        <dbReference type="ARBA" id="ARBA00010254"/>
    </source>
</evidence>
<dbReference type="InterPro" id="IPR019984">
    <property type="entry name" value="Ribosomal_uS17_bact/chlr"/>
</dbReference>
<organism evidence="8 10">
    <name type="scientific">Peptoanaerobacter stomatis</name>
    <dbReference type="NCBI Taxonomy" id="796937"/>
    <lineage>
        <taxon>Bacteria</taxon>
        <taxon>Bacillati</taxon>
        <taxon>Bacillota</taxon>
        <taxon>Clostridia</taxon>
        <taxon>Peptostreptococcales</taxon>
        <taxon>Filifactoraceae</taxon>
        <taxon>Peptoanaerobacter</taxon>
    </lineage>
</organism>
<dbReference type="EMBL" id="AFZF02000008">
    <property type="protein sequence ID" value="EHL18295.1"/>
    <property type="molecule type" value="Genomic_DNA"/>
</dbReference>
<protein>
    <recommendedName>
        <fullName evidence="6">Small ribosomal subunit protein uS17</fullName>
    </recommendedName>
</protein>